<keyword evidence="2" id="KW-0442">Lipid degradation</keyword>
<evidence type="ECO:0000313" key="6">
    <source>
        <dbReference type="EMBL" id="PRX97814.1"/>
    </source>
</evidence>
<dbReference type="Proteomes" id="UP000237846">
    <property type="component" value="Unassembled WGS sequence"/>
</dbReference>
<dbReference type="EMBL" id="PVZC01000005">
    <property type="protein sequence ID" value="PRX97814.1"/>
    <property type="molecule type" value="Genomic_DNA"/>
</dbReference>
<dbReference type="OrthoDB" id="569821at2"/>
<dbReference type="GO" id="GO:0003847">
    <property type="term" value="F:1-alkyl-2-acetylglycerophosphocholine esterase activity"/>
    <property type="evidence" value="ECO:0007669"/>
    <property type="project" value="TreeGrafter"/>
</dbReference>
<evidence type="ECO:0000256" key="2">
    <source>
        <dbReference type="ARBA" id="ARBA00022963"/>
    </source>
</evidence>
<dbReference type="SUPFAM" id="SSF53474">
    <property type="entry name" value="alpha/beta-Hydrolases"/>
    <property type="match status" value="1"/>
</dbReference>
<dbReference type="AlphaFoldDB" id="A0A2T0Q1Y8"/>
<organism evidence="6 7">
    <name type="scientific">Allonocardiopsis opalescens</name>
    <dbReference type="NCBI Taxonomy" id="1144618"/>
    <lineage>
        <taxon>Bacteria</taxon>
        <taxon>Bacillati</taxon>
        <taxon>Actinomycetota</taxon>
        <taxon>Actinomycetes</taxon>
        <taxon>Streptosporangiales</taxon>
        <taxon>Allonocardiopsis</taxon>
    </lineage>
</organism>
<feature type="signal peptide" evidence="5">
    <location>
        <begin position="1"/>
        <end position="30"/>
    </location>
</feature>
<comment type="caution">
    <text evidence="6">The sequence shown here is derived from an EMBL/GenBank/DDBJ whole genome shotgun (WGS) entry which is preliminary data.</text>
</comment>
<accession>A0A2T0Q1Y8</accession>
<protein>
    <submittedName>
        <fullName evidence="6">Platelet-activating factor acetylhydrolase isoform II</fullName>
    </submittedName>
</protein>
<evidence type="ECO:0000256" key="1">
    <source>
        <dbReference type="ARBA" id="ARBA00022801"/>
    </source>
</evidence>
<evidence type="ECO:0000256" key="3">
    <source>
        <dbReference type="ARBA" id="ARBA00023098"/>
    </source>
</evidence>
<keyword evidence="3" id="KW-0443">Lipid metabolism</keyword>
<evidence type="ECO:0000313" key="7">
    <source>
        <dbReference type="Proteomes" id="UP000237846"/>
    </source>
</evidence>
<proteinExistence type="predicted"/>
<dbReference type="GO" id="GO:0016042">
    <property type="term" value="P:lipid catabolic process"/>
    <property type="evidence" value="ECO:0007669"/>
    <property type="project" value="UniProtKB-KW"/>
</dbReference>
<name>A0A2T0Q1Y8_9ACTN</name>
<evidence type="ECO:0000256" key="5">
    <source>
        <dbReference type="SAM" id="SignalP"/>
    </source>
</evidence>
<feature type="chain" id="PRO_5015702927" evidence="5">
    <location>
        <begin position="31"/>
        <end position="394"/>
    </location>
</feature>
<dbReference type="PANTHER" id="PTHR10272:SF0">
    <property type="entry name" value="PLATELET-ACTIVATING FACTOR ACETYLHYDROLASE"/>
    <property type="match status" value="1"/>
</dbReference>
<gene>
    <name evidence="6" type="ORF">CLV72_105164</name>
</gene>
<keyword evidence="1 6" id="KW-0378">Hydrolase</keyword>
<reference evidence="6 7" key="1">
    <citation type="submission" date="2018-03" db="EMBL/GenBank/DDBJ databases">
        <title>Genomic Encyclopedia of Archaeal and Bacterial Type Strains, Phase II (KMG-II): from individual species to whole genera.</title>
        <authorList>
            <person name="Goeker M."/>
        </authorList>
    </citation>
    <scope>NUCLEOTIDE SEQUENCE [LARGE SCALE GENOMIC DNA]</scope>
    <source>
        <strain evidence="6 7">DSM 45601</strain>
    </source>
</reference>
<dbReference type="PANTHER" id="PTHR10272">
    <property type="entry name" value="PLATELET-ACTIVATING FACTOR ACETYLHYDROLASE"/>
    <property type="match status" value="1"/>
</dbReference>
<keyword evidence="5" id="KW-0732">Signal</keyword>
<keyword evidence="7" id="KW-1185">Reference proteome</keyword>
<dbReference type="Pfam" id="PF03403">
    <property type="entry name" value="PAF-AH_p_II"/>
    <property type="match status" value="1"/>
</dbReference>
<evidence type="ECO:0000256" key="4">
    <source>
        <dbReference type="SAM" id="MobiDB-lite"/>
    </source>
</evidence>
<sequence length="394" mass="41131">MTQVGLRRGAVGAVVLAAAVLAAGAGTAGAEVAPGGGDSGEVSVRLPEPTGAHPVGSTGLHLVDEGRADIWNPDAEARELLVTLWYPARAAVGERAPYVTEAESAATIAAVGLDLPADTLARVGTHSYTDAPVRRTPGGSPLVVLSPGAGFSRTTLTVLAEDLASRGFVVAGVDHAYEAGPVEFPGGRMLDCAACAQDRWAEGTLNRAADIGFVIDELTGPGSAWHGSRAIDADRIGVAGHSAGGSAAAELLRSDERVDAAVNLDGPYYSPALDEGTDRPLALLSSDLAPPPFHDSQAGMWPRLTGWREWLRPAGSGHSNAIDRGVLIDRLGVREQVDPAYMRNQFGSLPTEYGQAMVRDYVTGFFTQHLRGVPQPIIEDPASVYPELVRVEQP</sequence>
<dbReference type="Gene3D" id="3.40.50.1820">
    <property type="entry name" value="alpha/beta hydrolase"/>
    <property type="match status" value="1"/>
</dbReference>
<dbReference type="RefSeq" id="WP_106247491.1">
    <property type="nucleotide sequence ID" value="NZ_PVZC01000005.1"/>
</dbReference>
<feature type="region of interest" description="Disordered" evidence="4">
    <location>
        <begin position="30"/>
        <end position="56"/>
    </location>
</feature>
<dbReference type="InterPro" id="IPR029058">
    <property type="entry name" value="AB_hydrolase_fold"/>
</dbReference>